<reference evidence="2 3" key="1">
    <citation type="journal article" date="2010" name="Nature">
        <title>Genome sequencing and analysis of the model grass Brachypodium distachyon.</title>
        <authorList>
            <consortium name="International Brachypodium Initiative"/>
        </authorList>
    </citation>
    <scope>NUCLEOTIDE SEQUENCE [LARGE SCALE GENOMIC DNA]</scope>
    <source>
        <strain evidence="2 3">Bd21</strain>
    </source>
</reference>
<evidence type="ECO:0000313" key="4">
    <source>
        <dbReference type="Proteomes" id="UP000008810"/>
    </source>
</evidence>
<reference evidence="3" key="3">
    <citation type="submission" date="2018-08" db="UniProtKB">
        <authorList>
            <consortium name="EnsemblPlants"/>
        </authorList>
    </citation>
    <scope>IDENTIFICATION</scope>
    <source>
        <strain evidence="3">cv. Bd21</strain>
    </source>
</reference>
<dbReference type="Gramene" id="PNT64791">
    <property type="protein sequence ID" value="PNT64791"/>
    <property type="gene ID" value="BRADI_4g33063v3"/>
</dbReference>
<dbReference type="EnsemblPlants" id="PNT64791">
    <property type="protein sequence ID" value="PNT64791"/>
    <property type="gene ID" value="BRADI_4g33063v3"/>
</dbReference>
<evidence type="ECO:0000313" key="3">
    <source>
        <dbReference type="EnsemblPlants" id="PNT64791"/>
    </source>
</evidence>
<reference evidence="2" key="2">
    <citation type="submission" date="2017-06" db="EMBL/GenBank/DDBJ databases">
        <title>WGS assembly of Brachypodium distachyon.</title>
        <authorList>
            <consortium name="The International Brachypodium Initiative"/>
            <person name="Lucas S."/>
            <person name="Harmon-Smith M."/>
            <person name="Lail K."/>
            <person name="Tice H."/>
            <person name="Grimwood J."/>
            <person name="Bruce D."/>
            <person name="Barry K."/>
            <person name="Shu S."/>
            <person name="Lindquist E."/>
            <person name="Wang M."/>
            <person name="Pitluck S."/>
            <person name="Vogel J.P."/>
            <person name="Garvin D.F."/>
            <person name="Mockler T.C."/>
            <person name="Schmutz J."/>
            <person name="Rokhsar D."/>
            <person name="Bevan M.W."/>
        </authorList>
    </citation>
    <scope>NUCLEOTIDE SEQUENCE</scope>
    <source>
        <strain evidence="2">Bd21</strain>
    </source>
</reference>
<gene>
    <name evidence="2" type="ORF">BRADI_4g33063v3</name>
</gene>
<proteinExistence type="predicted"/>
<accession>A0A2K2CRX6</accession>
<keyword evidence="4" id="KW-1185">Reference proteome</keyword>
<evidence type="ECO:0000313" key="2">
    <source>
        <dbReference type="EMBL" id="PNT64791.1"/>
    </source>
</evidence>
<name>A0A2K2CRX6_BRADI</name>
<feature type="region of interest" description="Disordered" evidence="1">
    <location>
        <begin position="52"/>
        <end position="74"/>
    </location>
</feature>
<protein>
    <submittedName>
        <fullName evidence="2 3">Uncharacterized protein</fullName>
    </submittedName>
</protein>
<dbReference type="Proteomes" id="UP000008810">
    <property type="component" value="Chromosome 4"/>
</dbReference>
<dbReference type="AlphaFoldDB" id="A0A2K2CRX6"/>
<dbReference type="InParanoid" id="A0A2K2CRX6"/>
<organism evidence="2">
    <name type="scientific">Brachypodium distachyon</name>
    <name type="common">Purple false brome</name>
    <name type="synonym">Trachynia distachya</name>
    <dbReference type="NCBI Taxonomy" id="15368"/>
    <lineage>
        <taxon>Eukaryota</taxon>
        <taxon>Viridiplantae</taxon>
        <taxon>Streptophyta</taxon>
        <taxon>Embryophyta</taxon>
        <taxon>Tracheophyta</taxon>
        <taxon>Spermatophyta</taxon>
        <taxon>Magnoliopsida</taxon>
        <taxon>Liliopsida</taxon>
        <taxon>Poales</taxon>
        <taxon>Poaceae</taxon>
        <taxon>BOP clade</taxon>
        <taxon>Pooideae</taxon>
        <taxon>Stipodae</taxon>
        <taxon>Brachypodieae</taxon>
        <taxon>Brachypodium</taxon>
    </lineage>
</organism>
<dbReference type="EMBL" id="CM000883">
    <property type="protein sequence ID" value="PNT64791.1"/>
    <property type="molecule type" value="Genomic_DNA"/>
</dbReference>
<sequence>MHGRFGQTASRVFRLPTAQGQADGYSKINGFVVVGLLGDGKWPLRRQCSIVHGRRTRHGPSTPRAASPGADTDR</sequence>
<evidence type="ECO:0000256" key="1">
    <source>
        <dbReference type="SAM" id="MobiDB-lite"/>
    </source>
</evidence>